<feature type="region of interest" description="Disordered" evidence="6">
    <location>
        <begin position="176"/>
        <end position="216"/>
    </location>
</feature>
<evidence type="ECO:0000256" key="7">
    <source>
        <dbReference type="SAM" id="Phobius"/>
    </source>
</evidence>
<name>A0A423SQ95_PENVA</name>
<evidence type="ECO:0000259" key="9">
    <source>
        <dbReference type="Pfam" id="PF20519"/>
    </source>
</evidence>
<sequence>MDENNNGNNPSLYPSPSPPYTIPLHLPPTPFTLPPTPYPPPSPLPPYPLPLPLHHTPSPPLTITPYTIPPSSLHHPPPPPTTNTSLPPPLHHTPSPYTITPPTPYPLPSYTIPPPPSHLPPPPPTPYLPSYNHNPYTIPPPTTPYPLLQPNLPPPPLLHHTPPPQANLEPTCGAGARGVGAQPARHAATTGSADPRTCDPNRHPVTHPNEEDDRDFGFGWNATAPTEPHFDYKSAFKIHGFPYEARLDTWFLALWYGGGGYLVELKGPMSQAQRTVEEMEDEGWIDKHTKAVFTEFAVYNPQVRGQPLRRRHSSSSRFPPAAACHQVRVPGLTLLRYHPVPAPLRAFPESATSFFHIFYREELQALRKGVRINTSSRCGPHRSRPPFLRPIVLYLSRLPHYYTLTSSDERQDTGASSPRLLDRRSLTCHLPSRSQRYGVLDFVREGAESSFFLINKKFDDIANAAPVLGPVFYFVFAFILYWIVFQLLIAIICEAFAQVSKDLNLQANDYEVIEYMTTRLAAYLSALRPNAVRPAHIPPPKPPDVDSLLRHLDHSLDRALDALDRATPKALPEEAEGQGGEKKITAANSKRGRRKKQR</sequence>
<keyword evidence="5 7" id="KW-0472">Membrane</keyword>
<feature type="compositionally biased region" description="Low complexity" evidence="6">
    <location>
        <begin position="63"/>
        <end position="74"/>
    </location>
</feature>
<comment type="subcellular location">
    <subcellularLocation>
        <location evidence="1">Membrane</location>
        <topology evidence="1">Multi-pass membrane protein</topology>
    </subcellularLocation>
</comment>
<evidence type="ECO:0000256" key="6">
    <source>
        <dbReference type="SAM" id="MobiDB-lite"/>
    </source>
</evidence>
<evidence type="ECO:0000256" key="2">
    <source>
        <dbReference type="ARBA" id="ARBA00007200"/>
    </source>
</evidence>
<dbReference type="GO" id="GO:0016020">
    <property type="term" value="C:membrane"/>
    <property type="evidence" value="ECO:0007669"/>
    <property type="project" value="UniProtKB-SubCell"/>
</dbReference>
<dbReference type="GO" id="GO:0005262">
    <property type="term" value="F:calcium channel activity"/>
    <property type="evidence" value="ECO:0007669"/>
    <property type="project" value="TreeGrafter"/>
</dbReference>
<evidence type="ECO:0000256" key="3">
    <source>
        <dbReference type="ARBA" id="ARBA00022692"/>
    </source>
</evidence>
<dbReference type="GO" id="GO:0050982">
    <property type="term" value="P:detection of mechanical stimulus"/>
    <property type="evidence" value="ECO:0007669"/>
    <property type="project" value="TreeGrafter"/>
</dbReference>
<dbReference type="InterPro" id="IPR013122">
    <property type="entry name" value="PKD1_2_channel"/>
</dbReference>
<dbReference type="InterPro" id="IPR046791">
    <property type="entry name" value="Polycystin_dom"/>
</dbReference>
<dbReference type="PRINTS" id="PR01217">
    <property type="entry name" value="PRICHEXTENSN"/>
</dbReference>
<feature type="region of interest" description="Disordered" evidence="6">
    <location>
        <begin position="1"/>
        <end position="95"/>
    </location>
</feature>
<reference evidence="10 11" key="1">
    <citation type="submission" date="2018-04" db="EMBL/GenBank/DDBJ databases">
        <authorList>
            <person name="Zhang X."/>
            <person name="Yuan J."/>
            <person name="Li F."/>
            <person name="Xiang J."/>
        </authorList>
    </citation>
    <scope>NUCLEOTIDE SEQUENCE [LARGE SCALE GENOMIC DNA]</scope>
    <source>
        <tissue evidence="10">Muscle</tissue>
    </source>
</reference>
<dbReference type="OrthoDB" id="444119at2759"/>
<dbReference type="InterPro" id="IPR051223">
    <property type="entry name" value="Polycystin"/>
</dbReference>
<dbReference type="Pfam" id="PF08016">
    <property type="entry name" value="PKD_channel"/>
    <property type="match status" value="1"/>
</dbReference>
<keyword evidence="4 7" id="KW-1133">Transmembrane helix</keyword>
<feature type="compositionally biased region" description="Pro residues" evidence="6">
    <location>
        <begin position="13"/>
        <end position="62"/>
    </location>
</feature>
<feature type="transmembrane region" description="Helical" evidence="7">
    <location>
        <begin position="471"/>
        <end position="497"/>
    </location>
</feature>
<evidence type="ECO:0000259" key="8">
    <source>
        <dbReference type="Pfam" id="PF08016"/>
    </source>
</evidence>
<evidence type="ECO:0000256" key="1">
    <source>
        <dbReference type="ARBA" id="ARBA00004141"/>
    </source>
</evidence>
<proteinExistence type="inferred from homology"/>
<evidence type="ECO:0000256" key="5">
    <source>
        <dbReference type="ARBA" id="ARBA00023136"/>
    </source>
</evidence>
<evidence type="ECO:0000313" key="11">
    <source>
        <dbReference type="Proteomes" id="UP000283509"/>
    </source>
</evidence>
<accession>A0A423SQ95</accession>
<feature type="domain" description="Polycystin" evidence="9">
    <location>
        <begin position="203"/>
        <end position="303"/>
    </location>
</feature>
<dbReference type="AlphaFoldDB" id="A0A423SQ95"/>
<gene>
    <name evidence="10" type="ORF">C7M84_015632</name>
</gene>
<comment type="similarity">
    <text evidence="2">Belongs to the polycystin family.</text>
</comment>
<dbReference type="EMBL" id="QCYY01002951">
    <property type="protein sequence ID" value="ROT66348.1"/>
    <property type="molecule type" value="Genomic_DNA"/>
</dbReference>
<dbReference type="PANTHER" id="PTHR10877:SF150">
    <property type="entry name" value="REJ DOMAIN-CONTAINING PROTEIN"/>
    <property type="match status" value="1"/>
</dbReference>
<feature type="compositionally biased region" description="Pro residues" evidence="6">
    <location>
        <begin position="75"/>
        <end position="91"/>
    </location>
</feature>
<dbReference type="Pfam" id="PF20519">
    <property type="entry name" value="Polycystin_dom"/>
    <property type="match status" value="1"/>
</dbReference>
<keyword evidence="11" id="KW-1185">Reference proteome</keyword>
<feature type="domain" description="Polycystin cation channel PKD1/PKD2" evidence="8">
    <location>
        <begin position="454"/>
        <end position="499"/>
    </location>
</feature>
<keyword evidence="3 7" id="KW-0812">Transmembrane</keyword>
<protein>
    <submittedName>
        <fullName evidence="10">Uncharacterized protein</fullName>
    </submittedName>
</protein>
<feature type="compositionally biased region" description="Low complexity" evidence="6">
    <location>
        <begin position="1"/>
        <end position="12"/>
    </location>
</feature>
<dbReference type="Proteomes" id="UP000283509">
    <property type="component" value="Unassembled WGS sequence"/>
</dbReference>
<reference evidence="10 11" key="2">
    <citation type="submission" date="2019-01" db="EMBL/GenBank/DDBJ databases">
        <title>The decoding of complex shrimp genome reveals the adaptation for benthos swimmer, frequently molting mechanism and breeding impact on genome.</title>
        <authorList>
            <person name="Sun Y."/>
            <person name="Gao Y."/>
            <person name="Yu Y."/>
        </authorList>
    </citation>
    <scope>NUCLEOTIDE SEQUENCE [LARGE SCALE GENOMIC DNA]</scope>
    <source>
        <tissue evidence="10">Muscle</tissue>
    </source>
</reference>
<comment type="caution">
    <text evidence="10">The sequence shown here is derived from an EMBL/GenBank/DDBJ whole genome shotgun (WGS) entry which is preliminary data.</text>
</comment>
<evidence type="ECO:0000313" key="10">
    <source>
        <dbReference type="EMBL" id="ROT66348.1"/>
    </source>
</evidence>
<feature type="region of interest" description="Disordered" evidence="6">
    <location>
        <begin position="570"/>
        <end position="598"/>
    </location>
</feature>
<dbReference type="PANTHER" id="PTHR10877">
    <property type="entry name" value="POLYCYSTIN FAMILY MEMBER"/>
    <property type="match status" value="1"/>
</dbReference>
<organism evidence="10 11">
    <name type="scientific">Penaeus vannamei</name>
    <name type="common">Whiteleg shrimp</name>
    <name type="synonym">Litopenaeus vannamei</name>
    <dbReference type="NCBI Taxonomy" id="6689"/>
    <lineage>
        <taxon>Eukaryota</taxon>
        <taxon>Metazoa</taxon>
        <taxon>Ecdysozoa</taxon>
        <taxon>Arthropoda</taxon>
        <taxon>Crustacea</taxon>
        <taxon>Multicrustacea</taxon>
        <taxon>Malacostraca</taxon>
        <taxon>Eumalacostraca</taxon>
        <taxon>Eucarida</taxon>
        <taxon>Decapoda</taxon>
        <taxon>Dendrobranchiata</taxon>
        <taxon>Penaeoidea</taxon>
        <taxon>Penaeidae</taxon>
        <taxon>Penaeus</taxon>
    </lineage>
</organism>
<evidence type="ECO:0000256" key="4">
    <source>
        <dbReference type="ARBA" id="ARBA00022989"/>
    </source>
</evidence>